<keyword evidence="4" id="KW-0238">DNA-binding</keyword>
<evidence type="ECO:0000256" key="2">
    <source>
        <dbReference type="ARBA" id="ARBA00022737"/>
    </source>
</evidence>
<feature type="region of interest" description="Disordered" evidence="7">
    <location>
        <begin position="608"/>
        <end position="711"/>
    </location>
</feature>
<feature type="domain" description="HTH myb-type" evidence="9">
    <location>
        <begin position="388"/>
        <end position="438"/>
    </location>
</feature>
<name>A0A9W7CCD5_9STRA</name>
<dbReference type="EMBL" id="BRXX01000303">
    <property type="protein sequence ID" value="GMI03591.1"/>
    <property type="molecule type" value="Genomic_DNA"/>
</dbReference>
<dbReference type="InterPro" id="IPR017930">
    <property type="entry name" value="Myb_dom"/>
</dbReference>
<feature type="compositionally biased region" description="Polar residues" evidence="7">
    <location>
        <begin position="772"/>
        <end position="783"/>
    </location>
</feature>
<dbReference type="Gene3D" id="1.10.10.60">
    <property type="entry name" value="Homeodomain-like"/>
    <property type="match status" value="3"/>
</dbReference>
<feature type="domain" description="HTH myb-type" evidence="9">
    <location>
        <begin position="330"/>
        <end position="387"/>
    </location>
</feature>
<gene>
    <name evidence="10" type="ORF">TrVE_jg12054</name>
</gene>
<feature type="domain" description="Myb-like" evidence="8">
    <location>
        <begin position="384"/>
        <end position="434"/>
    </location>
</feature>
<evidence type="ECO:0000256" key="4">
    <source>
        <dbReference type="ARBA" id="ARBA00023125"/>
    </source>
</evidence>
<comment type="subcellular location">
    <subcellularLocation>
        <location evidence="1">Nucleus</location>
    </subcellularLocation>
</comment>
<dbReference type="SMART" id="SM00717">
    <property type="entry name" value="SANT"/>
    <property type="match status" value="3"/>
</dbReference>
<feature type="region of interest" description="Disordered" evidence="7">
    <location>
        <begin position="1"/>
        <end position="154"/>
    </location>
</feature>
<feature type="compositionally biased region" description="Polar residues" evidence="7">
    <location>
        <begin position="23"/>
        <end position="34"/>
    </location>
</feature>
<feature type="compositionally biased region" description="Polar residues" evidence="7">
    <location>
        <begin position="47"/>
        <end position="67"/>
    </location>
</feature>
<organism evidence="10 11">
    <name type="scientific">Triparma verrucosa</name>
    <dbReference type="NCBI Taxonomy" id="1606542"/>
    <lineage>
        <taxon>Eukaryota</taxon>
        <taxon>Sar</taxon>
        <taxon>Stramenopiles</taxon>
        <taxon>Ochrophyta</taxon>
        <taxon>Bolidophyceae</taxon>
        <taxon>Parmales</taxon>
        <taxon>Triparmaceae</taxon>
        <taxon>Triparma</taxon>
    </lineage>
</organism>
<feature type="compositionally biased region" description="Low complexity" evidence="7">
    <location>
        <begin position="609"/>
        <end position="619"/>
    </location>
</feature>
<feature type="compositionally biased region" description="Low complexity" evidence="7">
    <location>
        <begin position="666"/>
        <end position="676"/>
    </location>
</feature>
<dbReference type="InterPro" id="IPR001005">
    <property type="entry name" value="SANT/Myb"/>
</dbReference>
<dbReference type="CDD" id="cd00167">
    <property type="entry name" value="SANT"/>
    <property type="match status" value="3"/>
</dbReference>
<keyword evidence="3" id="KW-0805">Transcription regulation</keyword>
<dbReference type="SUPFAM" id="SSF46689">
    <property type="entry name" value="Homeodomain-like"/>
    <property type="match status" value="2"/>
</dbReference>
<dbReference type="PANTHER" id="PTHR45614">
    <property type="entry name" value="MYB PROTEIN-RELATED"/>
    <property type="match status" value="1"/>
</dbReference>
<evidence type="ECO:0000256" key="7">
    <source>
        <dbReference type="SAM" id="MobiDB-lite"/>
    </source>
</evidence>
<feature type="region of interest" description="Disordered" evidence="7">
    <location>
        <begin position="196"/>
        <end position="287"/>
    </location>
</feature>
<evidence type="ECO:0000313" key="11">
    <source>
        <dbReference type="Proteomes" id="UP001165160"/>
    </source>
</evidence>
<feature type="compositionally biased region" description="Polar residues" evidence="7">
    <location>
        <begin position="677"/>
        <end position="686"/>
    </location>
</feature>
<dbReference type="GO" id="GO:0000981">
    <property type="term" value="F:DNA-binding transcription factor activity, RNA polymerase II-specific"/>
    <property type="evidence" value="ECO:0007669"/>
    <property type="project" value="TreeGrafter"/>
</dbReference>
<feature type="compositionally biased region" description="Low complexity" evidence="7">
    <location>
        <begin position="101"/>
        <end position="115"/>
    </location>
</feature>
<dbReference type="PROSITE" id="PS50090">
    <property type="entry name" value="MYB_LIKE"/>
    <property type="match status" value="3"/>
</dbReference>
<dbReference type="GO" id="GO:0000978">
    <property type="term" value="F:RNA polymerase II cis-regulatory region sequence-specific DNA binding"/>
    <property type="evidence" value="ECO:0007669"/>
    <property type="project" value="TreeGrafter"/>
</dbReference>
<keyword evidence="11" id="KW-1185">Reference proteome</keyword>
<feature type="domain" description="Myb-like" evidence="8">
    <location>
        <begin position="283"/>
        <end position="329"/>
    </location>
</feature>
<comment type="caution">
    <text evidence="10">The sequence shown here is derived from an EMBL/GenBank/DDBJ whole genome shotgun (WGS) entry which is preliminary data.</text>
</comment>
<proteinExistence type="predicted"/>
<dbReference type="InterPro" id="IPR009057">
    <property type="entry name" value="Homeodomain-like_sf"/>
</dbReference>
<evidence type="ECO:0000256" key="3">
    <source>
        <dbReference type="ARBA" id="ARBA00023015"/>
    </source>
</evidence>
<evidence type="ECO:0000256" key="1">
    <source>
        <dbReference type="ARBA" id="ARBA00004123"/>
    </source>
</evidence>
<dbReference type="Pfam" id="PF00249">
    <property type="entry name" value="Myb_DNA-binding"/>
    <property type="match status" value="1"/>
</dbReference>
<dbReference type="PROSITE" id="PS51294">
    <property type="entry name" value="HTH_MYB"/>
    <property type="match status" value="3"/>
</dbReference>
<evidence type="ECO:0000256" key="5">
    <source>
        <dbReference type="ARBA" id="ARBA00023163"/>
    </source>
</evidence>
<feature type="compositionally biased region" description="Polar residues" evidence="7">
    <location>
        <begin position="694"/>
        <end position="703"/>
    </location>
</feature>
<feature type="compositionally biased region" description="Low complexity" evidence="7">
    <location>
        <begin position="131"/>
        <end position="149"/>
    </location>
</feature>
<evidence type="ECO:0000313" key="10">
    <source>
        <dbReference type="EMBL" id="GMI03591.1"/>
    </source>
</evidence>
<dbReference type="PANTHER" id="PTHR45614:SF232">
    <property type="entry name" value="TRANSCRIPTION FACTOR MYB3R-2"/>
    <property type="match status" value="1"/>
</dbReference>
<accession>A0A9W7CCD5</accession>
<evidence type="ECO:0000259" key="9">
    <source>
        <dbReference type="PROSITE" id="PS51294"/>
    </source>
</evidence>
<feature type="domain" description="Myb-like" evidence="8">
    <location>
        <begin position="330"/>
        <end position="383"/>
    </location>
</feature>
<keyword evidence="6" id="KW-0539">Nucleus</keyword>
<feature type="domain" description="HTH myb-type" evidence="9">
    <location>
        <begin position="277"/>
        <end position="329"/>
    </location>
</feature>
<feature type="compositionally biased region" description="Basic and acidic residues" evidence="7">
    <location>
        <begin position="263"/>
        <end position="279"/>
    </location>
</feature>
<feature type="compositionally biased region" description="Basic residues" evidence="7">
    <location>
        <begin position="233"/>
        <end position="250"/>
    </location>
</feature>
<keyword evidence="2" id="KW-0677">Repeat</keyword>
<evidence type="ECO:0000256" key="6">
    <source>
        <dbReference type="ARBA" id="ARBA00023242"/>
    </source>
</evidence>
<dbReference type="FunFam" id="1.10.10.60:FF:000016">
    <property type="entry name" value="Transcriptional activator Myb isoform A"/>
    <property type="match status" value="1"/>
</dbReference>
<dbReference type="Pfam" id="PF13921">
    <property type="entry name" value="Myb_DNA-bind_6"/>
    <property type="match status" value="1"/>
</dbReference>
<keyword evidence="5" id="KW-0804">Transcription</keyword>
<feature type="compositionally biased region" description="Polar residues" evidence="7">
    <location>
        <begin position="638"/>
        <end position="653"/>
    </location>
</feature>
<dbReference type="GO" id="GO:0005634">
    <property type="term" value="C:nucleus"/>
    <property type="evidence" value="ECO:0007669"/>
    <property type="project" value="UniProtKB-SubCell"/>
</dbReference>
<dbReference type="Proteomes" id="UP001165160">
    <property type="component" value="Unassembled WGS sequence"/>
</dbReference>
<feature type="region of interest" description="Disordered" evidence="7">
    <location>
        <begin position="749"/>
        <end position="783"/>
    </location>
</feature>
<protein>
    <submittedName>
        <fullName evidence="10">Uncharacterized protein</fullName>
    </submittedName>
</protein>
<sequence length="878" mass="95565">MERTGPSPRRPPVKRTTAERSPHPNTQQQSQHQFLASAAGKRPDNRISPSTARQQQLSNNAPSGQHQNSEDSRARTGKQKKFLSALSRNSATAAGIQAKMPSPASSSAPVTASTSLDAMLMPPPVPRGNPSSSVHSSNNNSTTSDPTFSAMIDDSAFDELGDSLFDYSQDGGIELDGMNILDLPPQEMQGQFADFQPTPHNPNNYFVPDGQQMNPASFLGPPAVPIPVAPSKPAKRSSKSKSKSKPKAKKANLMEDDGVSPNWDERLKKSLKPRAERKPPVGGKWSEEEDARLKQIVESHGAKNWKGIAEMLGTLRNDVQCLHRWNKVLKPGLHKGPWSEEEDNIVKYMVMEHGVGVIKWSVIASQLQGRIGKQCRERWFNHLDPTIKKGEWSQVEDNVVFEAQLVFGNRWSEIAKLLPGRTENAVKNRFNSSAHKKWLSLQTLEKQLIKATGIVKEPDPNEIKRVYRLAEPLFAEAAKERERIGEEWKKKPMKRPPPLAPRIPQNATVNKINKKNAQNSVPVVAHPVMMVQQQYQQLQPQPPVQQQQEAGRMVLPNPIPNPQATVPVGEPAQREVSDETLARELMGSVSRIPQDSVVSVNDAVLQIQGNGSNSSSPSSMTGMPEHLRPPGLKIVKTEPTSSGMTPYQETPVSQAMRLVGVRTVPSSASSKSTSGSGLTPHSINQDSPEKPNVVAQQPPQSQVEGGEEGGAGVPLDLGVKIFHHLNPAAQRDIMKQLIEKKLVEQYDNMRIGGPGAAGDEDSQSGSEKKKSNSPLQRSSSNTSEPMLFNAADFAMGNLLEGGDLNELIDGTFRTGLTPKNFSAANTPSGGMDTDHALQVAVSAAAAEISRGGTEGDEDGDLLMDDYTQNLLLGGDQDF</sequence>
<dbReference type="FunFam" id="1.10.10.60:FF:000010">
    <property type="entry name" value="Transcriptional activator Myb isoform A"/>
    <property type="match status" value="1"/>
</dbReference>
<reference evidence="11" key="1">
    <citation type="journal article" date="2023" name="Commun. Biol.">
        <title>Genome analysis of Parmales, the sister group of diatoms, reveals the evolutionary specialization of diatoms from phago-mixotrophs to photoautotrophs.</title>
        <authorList>
            <person name="Ban H."/>
            <person name="Sato S."/>
            <person name="Yoshikawa S."/>
            <person name="Yamada K."/>
            <person name="Nakamura Y."/>
            <person name="Ichinomiya M."/>
            <person name="Sato N."/>
            <person name="Blanc-Mathieu R."/>
            <person name="Endo H."/>
            <person name="Kuwata A."/>
            <person name="Ogata H."/>
        </authorList>
    </citation>
    <scope>NUCLEOTIDE SEQUENCE [LARGE SCALE GENOMIC DNA]</scope>
    <source>
        <strain evidence="11">NIES 3699</strain>
    </source>
</reference>
<dbReference type="InterPro" id="IPR050560">
    <property type="entry name" value="MYB_TF"/>
</dbReference>
<evidence type="ECO:0000259" key="8">
    <source>
        <dbReference type="PROSITE" id="PS50090"/>
    </source>
</evidence>
<dbReference type="AlphaFoldDB" id="A0A9W7CCD5"/>